<dbReference type="Pfam" id="PF00106">
    <property type="entry name" value="adh_short"/>
    <property type="match status" value="1"/>
</dbReference>
<dbReference type="InterPro" id="IPR020904">
    <property type="entry name" value="Sc_DH/Rdtase_CS"/>
</dbReference>
<dbReference type="PROSITE" id="PS00061">
    <property type="entry name" value="ADH_SHORT"/>
    <property type="match status" value="1"/>
</dbReference>
<comment type="caution">
    <text evidence="4">The sequence shown here is derived from an EMBL/GenBank/DDBJ whole genome shotgun (WGS) entry which is preliminary data.</text>
</comment>
<dbReference type="CDD" id="cd05233">
    <property type="entry name" value="SDR_c"/>
    <property type="match status" value="1"/>
</dbReference>
<dbReference type="SUPFAM" id="SSF51735">
    <property type="entry name" value="NAD(P)-binding Rossmann-fold domains"/>
    <property type="match status" value="1"/>
</dbReference>
<keyword evidence="5" id="KW-1185">Reference proteome</keyword>
<organism evidence="4 5">
    <name type="scientific">Fluctibacter corallii</name>
    <dbReference type="NCBI Taxonomy" id="2984329"/>
    <lineage>
        <taxon>Bacteria</taxon>
        <taxon>Pseudomonadati</taxon>
        <taxon>Pseudomonadota</taxon>
        <taxon>Gammaproteobacteria</taxon>
        <taxon>Alteromonadales</taxon>
        <taxon>Alteromonadaceae</taxon>
        <taxon>Fluctibacter</taxon>
    </lineage>
</organism>
<protein>
    <submittedName>
        <fullName evidence="4">SDR family oxidoreductase</fullName>
    </submittedName>
</protein>
<dbReference type="EMBL" id="JAOWKX010000010">
    <property type="protein sequence ID" value="MCV2886342.1"/>
    <property type="molecule type" value="Genomic_DNA"/>
</dbReference>
<evidence type="ECO:0000256" key="1">
    <source>
        <dbReference type="ARBA" id="ARBA00006484"/>
    </source>
</evidence>
<gene>
    <name evidence="4" type="ORF">OE749_16730</name>
</gene>
<dbReference type="PANTHER" id="PTHR43391:SF14">
    <property type="entry name" value="DEHYDROGENASE_REDUCTASE SDR FAMILY PROTEIN 7-LIKE"/>
    <property type="match status" value="1"/>
</dbReference>
<evidence type="ECO:0000256" key="2">
    <source>
        <dbReference type="ARBA" id="ARBA00022857"/>
    </source>
</evidence>
<accession>A0ABT3ADF1</accession>
<reference evidence="4 5" key="1">
    <citation type="submission" date="2022-10" db="EMBL/GenBank/DDBJ databases">
        <title>Aestuariibacter sp. AA17 isolated from Montipora capitata coral fragment.</title>
        <authorList>
            <person name="Emsley S.A."/>
            <person name="Pfannmuller K.M."/>
            <person name="Loughran R.M."/>
            <person name="Shlafstein M."/>
            <person name="Papke E."/>
            <person name="Saw J.H."/>
            <person name="Ushijima B."/>
            <person name="Videau P."/>
        </authorList>
    </citation>
    <scope>NUCLEOTIDE SEQUENCE [LARGE SCALE GENOMIC DNA]</scope>
    <source>
        <strain evidence="4 5">AA17</strain>
    </source>
</reference>
<evidence type="ECO:0000256" key="3">
    <source>
        <dbReference type="ARBA" id="ARBA00023002"/>
    </source>
</evidence>
<evidence type="ECO:0000313" key="5">
    <source>
        <dbReference type="Proteomes" id="UP001652504"/>
    </source>
</evidence>
<dbReference type="PRINTS" id="PR00081">
    <property type="entry name" value="GDHRDH"/>
</dbReference>
<dbReference type="Proteomes" id="UP001652504">
    <property type="component" value="Unassembled WGS sequence"/>
</dbReference>
<keyword evidence="3" id="KW-0560">Oxidoreductase</keyword>
<dbReference type="Gene3D" id="3.40.50.720">
    <property type="entry name" value="NAD(P)-binding Rossmann-like Domain"/>
    <property type="match status" value="1"/>
</dbReference>
<dbReference type="InterPro" id="IPR002347">
    <property type="entry name" value="SDR_fam"/>
</dbReference>
<comment type="similarity">
    <text evidence="1">Belongs to the short-chain dehydrogenases/reductases (SDR) family.</text>
</comment>
<dbReference type="PANTHER" id="PTHR43391">
    <property type="entry name" value="RETINOL DEHYDROGENASE-RELATED"/>
    <property type="match status" value="1"/>
</dbReference>
<dbReference type="InterPro" id="IPR036291">
    <property type="entry name" value="NAD(P)-bd_dom_sf"/>
</dbReference>
<proteinExistence type="inferred from homology"/>
<dbReference type="RefSeq" id="WP_263713630.1">
    <property type="nucleotide sequence ID" value="NZ_JAOWKX010000010.1"/>
</dbReference>
<sequence length="225" mass="24359">MSEKVMLITGATSGIGKATALRAAAKNYKLILTARRKSLLDDLVSTIGESRAFAVEADATDYSQQKEVIKAGVEHWGKLDVAFANAGMGVNASGTENGDPKEWDRLIDINVKGLLWTANLALPHLRKTQGHFIITSSAAGRATLKGSVYGASKWFAYGYGKNLAEEMAEWGGRCTTICPGMVNTDFFDEPKPDKLDPNDVAEAVLYATEANPRNSIREVFLMPTN</sequence>
<keyword evidence="2" id="KW-0521">NADP</keyword>
<evidence type="ECO:0000313" key="4">
    <source>
        <dbReference type="EMBL" id="MCV2886342.1"/>
    </source>
</evidence>
<name>A0ABT3ADF1_9ALTE</name>